<protein>
    <submittedName>
        <fullName evidence="9">FtsQ-type POTRA domain-containing protein</fullName>
    </submittedName>
</protein>
<dbReference type="EMBL" id="CP099547">
    <property type="protein sequence ID" value="USR80033.1"/>
    <property type="molecule type" value="Genomic_DNA"/>
</dbReference>
<evidence type="ECO:0000256" key="1">
    <source>
        <dbReference type="ARBA" id="ARBA00022475"/>
    </source>
</evidence>
<keyword evidence="3 7" id="KW-0812">Transmembrane</keyword>
<evidence type="ECO:0000313" key="9">
    <source>
        <dbReference type="EMBL" id="USR80033.1"/>
    </source>
</evidence>
<proteinExistence type="predicted"/>
<gene>
    <name evidence="9" type="ORF">NG665_03395</name>
</gene>
<feature type="transmembrane region" description="Helical" evidence="7">
    <location>
        <begin position="93"/>
        <end position="112"/>
    </location>
</feature>
<keyword evidence="1" id="KW-1003">Cell membrane</keyword>
<evidence type="ECO:0000256" key="3">
    <source>
        <dbReference type="ARBA" id="ARBA00022692"/>
    </source>
</evidence>
<evidence type="ECO:0000313" key="10">
    <source>
        <dbReference type="Proteomes" id="UP001056109"/>
    </source>
</evidence>
<keyword evidence="5" id="KW-0131">Cell cycle</keyword>
<name>A0ABY5ALE7_9ACTO</name>
<keyword evidence="10" id="KW-1185">Reference proteome</keyword>
<dbReference type="RefSeq" id="WP_252673883.1">
    <property type="nucleotide sequence ID" value="NZ_CP099547.1"/>
</dbReference>
<keyword evidence="7" id="KW-0472">Membrane</keyword>
<evidence type="ECO:0000256" key="4">
    <source>
        <dbReference type="ARBA" id="ARBA00022989"/>
    </source>
</evidence>
<dbReference type="PANTHER" id="PTHR37820:SF1">
    <property type="entry name" value="CELL DIVISION PROTEIN FTSQ"/>
    <property type="match status" value="1"/>
</dbReference>
<evidence type="ECO:0000256" key="5">
    <source>
        <dbReference type="ARBA" id="ARBA00023306"/>
    </source>
</evidence>
<dbReference type="InterPro" id="IPR050487">
    <property type="entry name" value="FtsQ_DivIB"/>
</dbReference>
<evidence type="ECO:0000259" key="8">
    <source>
        <dbReference type="Pfam" id="PF08478"/>
    </source>
</evidence>
<organism evidence="9 10">
    <name type="scientific">Arcanobacterium pinnipediorum</name>
    <dbReference type="NCBI Taxonomy" id="1503041"/>
    <lineage>
        <taxon>Bacteria</taxon>
        <taxon>Bacillati</taxon>
        <taxon>Actinomycetota</taxon>
        <taxon>Actinomycetes</taxon>
        <taxon>Actinomycetales</taxon>
        <taxon>Actinomycetaceae</taxon>
        <taxon>Arcanobacterium</taxon>
    </lineage>
</organism>
<evidence type="ECO:0000256" key="7">
    <source>
        <dbReference type="SAM" id="Phobius"/>
    </source>
</evidence>
<keyword evidence="2" id="KW-0132">Cell division</keyword>
<evidence type="ECO:0000256" key="6">
    <source>
        <dbReference type="SAM" id="MobiDB-lite"/>
    </source>
</evidence>
<sequence length="314" mass="34810">MRTPGKPRKPTPLSHGRIDERSGGGESVAPQLPDYTQDYVPTAAVDPIDVADYAQDDLAQIDHDYSFSEEPIELSERYLERRAERRRIRFKRFFYVGTAFAGTLLCGWLLFFSPVMAYTFDDGDIRGLPQASIVDRSRLADVLRGHDGEQILLFDDERLQAQVKEAIPEVAQISSSYHFPNSLVFEVVEQVPVACIVLADQCQAIAQDGTRITVPSERLGELIKIGELPKALDQETAMSDMTSVLDSLSNDVRALVDQISIDENMLISLSLSDSRHVLWGQAKDNDQKAGILGVLVKQPVHMIDISAPNAPVTS</sequence>
<accession>A0ABY5ALE7</accession>
<feature type="region of interest" description="Disordered" evidence="6">
    <location>
        <begin position="1"/>
        <end position="33"/>
    </location>
</feature>
<keyword evidence="4 7" id="KW-1133">Transmembrane helix</keyword>
<dbReference type="Pfam" id="PF08478">
    <property type="entry name" value="POTRA_1"/>
    <property type="match status" value="1"/>
</dbReference>
<dbReference type="Proteomes" id="UP001056109">
    <property type="component" value="Chromosome"/>
</dbReference>
<dbReference type="InterPro" id="IPR013685">
    <property type="entry name" value="POTRA_FtsQ_type"/>
</dbReference>
<feature type="domain" description="POTRA" evidence="8">
    <location>
        <begin position="136"/>
        <end position="190"/>
    </location>
</feature>
<dbReference type="PANTHER" id="PTHR37820">
    <property type="entry name" value="CELL DIVISION PROTEIN DIVIB"/>
    <property type="match status" value="1"/>
</dbReference>
<evidence type="ECO:0000256" key="2">
    <source>
        <dbReference type="ARBA" id="ARBA00022618"/>
    </source>
</evidence>
<reference evidence="9" key="1">
    <citation type="submission" date="2022-06" db="EMBL/GenBank/DDBJ databases">
        <title>Complete Genome Sequence of Arcanobacterium pinnipediorum strain DSM 28752 isolated from a harbour seal.</title>
        <authorList>
            <person name="Borowiak M."/>
            <person name="Kreitlow A."/>
            <person name="Alssahen M."/>
            <person name="Malorny B."/>
            <person name="Laemmler C."/>
            <person name="Prenger-Berninghoff E."/>
            <person name="Siebert U."/>
            <person name="Ploetz M."/>
            <person name="Abdulmawjood A."/>
        </authorList>
    </citation>
    <scope>NUCLEOTIDE SEQUENCE</scope>
    <source>
        <strain evidence="9">DSM 28752</strain>
    </source>
</reference>